<dbReference type="eggNOG" id="COG0823">
    <property type="taxonomic scope" value="Bacteria"/>
</dbReference>
<dbReference type="PANTHER" id="PTHR42776:SF13">
    <property type="entry name" value="DIPEPTIDYL-PEPTIDASE 5"/>
    <property type="match status" value="1"/>
</dbReference>
<dbReference type="GO" id="GO:0004252">
    <property type="term" value="F:serine-type endopeptidase activity"/>
    <property type="evidence" value="ECO:0007669"/>
    <property type="project" value="TreeGrafter"/>
</dbReference>
<gene>
    <name evidence="7" type="ORF">PORUE0001_1265</name>
</gene>
<evidence type="ECO:0000256" key="3">
    <source>
        <dbReference type="ARBA" id="ARBA00022729"/>
    </source>
</evidence>
<name>C2MC24_9PORP</name>
<dbReference type="Gene3D" id="2.120.10.30">
    <property type="entry name" value="TolB, C-terminal domain"/>
    <property type="match status" value="2"/>
</dbReference>
<evidence type="ECO:0000313" key="7">
    <source>
        <dbReference type="EMBL" id="EEK16729.1"/>
    </source>
</evidence>
<proteinExistence type="inferred from homology"/>
<dbReference type="Pfam" id="PF00326">
    <property type="entry name" value="Peptidase_S9"/>
    <property type="match status" value="1"/>
</dbReference>
<dbReference type="RefSeq" id="WP_007365440.1">
    <property type="nucleotide sequence ID" value="NZ_ACLR01000168.1"/>
</dbReference>
<evidence type="ECO:0000256" key="5">
    <source>
        <dbReference type="ARBA" id="ARBA00022825"/>
    </source>
</evidence>
<comment type="caution">
    <text evidence="7">The sequence shown here is derived from an EMBL/GenBank/DDBJ whole genome shotgun (WGS) entry which is preliminary data.</text>
</comment>
<evidence type="ECO:0000256" key="4">
    <source>
        <dbReference type="ARBA" id="ARBA00022801"/>
    </source>
</evidence>
<evidence type="ECO:0000313" key="8">
    <source>
        <dbReference type="Proteomes" id="UP000003303"/>
    </source>
</evidence>
<reference evidence="7 8" key="1">
    <citation type="submission" date="2009-04" db="EMBL/GenBank/DDBJ databases">
        <authorList>
            <person name="Sebastian Y."/>
            <person name="Madupu R."/>
            <person name="Durkin A.S."/>
            <person name="Torralba M."/>
            <person name="Methe B."/>
            <person name="Sutton G.G."/>
            <person name="Strausberg R.L."/>
            <person name="Nelson K.E."/>
        </authorList>
    </citation>
    <scope>NUCLEOTIDE SEQUENCE [LARGE SCALE GENOMIC DNA]</scope>
    <source>
        <strain evidence="7 8">60-3</strain>
    </source>
</reference>
<sequence>MTAQQGTKQMTPEMLLTMPRVGSYALAPNGKQVVYNVSQPSIKDNNSRTSIYLINSDGTGRTELTAPSAGSEYTPRWSRDGKQIYFMRGTDQGMQLFARTLSDGAERQLTAIDGGIVDYRFSPDEKTLLYVQDIKARPVVTDVYPDLDKADARIIEDLMYKHWDEWVSTMPHPFIAKVAAQPITKGLDLLEGEPYEAPMRPHNGIEDIAFSPDGNLIAYACRKKTGLEYSLSTNSDIYLYNVSTGETTNVSEGIMGYDTNPVFSPDGRSLIWVGMERDGYESDLQVLYLYDLAKKQYRPLTADFEYNIANPTWSADSKTIYFTTCREALTHIYSYQLANGKIKQITDGQYNYTGFDLNDKGVCVASRQAMTYPTELFMVNLKNGKATALTAEDKPIMSQLGNLTCEKRWMPTTDGGKMLTWVLYPPHFDKNKQYPSILYCQGGPQSTISQFWSYRWNPRLMAEQGYIVILPNRHGVPGFGKAWNEQISGDYSGQNIRDYLTAADLMRKEPFIDPHRMGAVGASYGGYSVYYLAGVHEGRFAAFIAHAGIFNLEAQYLETEEKWFANWDMGGAPWDKDNATAQRTFANSPHKLVDKWDTPILIIHGEHDYRILASQGMMAFDAAKMRGIPTKMLLFPEETHWVLKPQNALLWQRTFFDWLDRWLKK</sequence>
<dbReference type="Pfam" id="PF07676">
    <property type="entry name" value="PD40"/>
    <property type="match status" value="4"/>
</dbReference>
<dbReference type="MEROPS" id="S09.075"/>
<dbReference type="STRING" id="596327.PORUE0001_1265"/>
<comment type="similarity">
    <text evidence="1">Belongs to the peptidase S9C family.</text>
</comment>
<dbReference type="OrthoDB" id="9812921at2"/>
<dbReference type="Gene3D" id="3.40.50.1820">
    <property type="entry name" value="alpha/beta hydrolase"/>
    <property type="match status" value="1"/>
</dbReference>
<dbReference type="eggNOG" id="COG1506">
    <property type="taxonomic scope" value="Bacteria"/>
</dbReference>
<organism evidence="7 8">
    <name type="scientific">Porphyromonas uenonis 60-3</name>
    <dbReference type="NCBI Taxonomy" id="596327"/>
    <lineage>
        <taxon>Bacteria</taxon>
        <taxon>Pseudomonadati</taxon>
        <taxon>Bacteroidota</taxon>
        <taxon>Bacteroidia</taxon>
        <taxon>Bacteroidales</taxon>
        <taxon>Porphyromonadaceae</taxon>
        <taxon>Porphyromonas</taxon>
    </lineage>
</organism>
<keyword evidence="8" id="KW-1185">Reference proteome</keyword>
<evidence type="ECO:0000259" key="6">
    <source>
        <dbReference type="Pfam" id="PF00326"/>
    </source>
</evidence>
<keyword evidence="5" id="KW-0720">Serine protease</keyword>
<evidence type="ECO:0000256" key="1">
    <source>
        <dbReference type="ARBA" id="ARBA00010040"/>
    </source>
</evidence>
<keyword evidence="2" id="KW-0645">Protease</keyword>
<dbReference type="GO" id="GO:0006508">
    <property type="term" value="P:proteolysis"/>
    <property type="evidence" value="ECO:0007669"/>
    <property type="project" value="UniProtKB-KW"/>
</dbReference>
<dbReference type="EC" id="3.4.-.-" evidence="7"/>
<protein>
    <submittedName>
        <fullName evidence="7">Peptidase, S9A/B/C family, catalytic domain protein</fullName>
        <ecNumber evidence="7">3.4.-.-</ecNumber>
    </submittedName>
</protein>
<keyword evidence="4 7" id="KW-0378">Hydrolase</keyword>
<dbReference type="InterPro" id="IPR029058">
    <property type="entry name" value="AB_hydrolase_fold"/>
</dbReference>
<keyword evidence="3" id="KW-0732">Signal</keyword>
<accession>C2MC24</accession>
<dbReference type="AlphaFoldDB" id="C2MC24"/>
<feature type="domain" description="Peptidase S9 prolyl oligopeptidase catalytic" evidence="6">
    <location>
        <begin position="452"/>
        <end position="665"/>
    </location>
</feature>
<dbReference type="SUPFAM" id="SSF53474">
    <property type="entry name" value="alpha/beta-Hydrolases"/>
    <property type="match status" value="1"/>
</dbReference>
<dbReference type="EMBL" id="ACLR01000168">
    <property type="protein sequence ID" value="EEK16729.1"/>
    <property type="molecule type" value="Genomic_DNA"/>
</dbReference>
<dbReference type="InterPro" id="IPR001375">
    <property type="entry name" value="Peptidase_S9_cat"/>
</dbReference>
<dbReference type="FunFam" id="3.40.50.1820:FF:000028">
    <property type="entry name" value="S9 family peptidase"/>
    <property type="match status" value="1"/>
</dbReference>
<evidence type="ECO:0000256" key="2">
    <source>
        <dbReference type="ARBA" id="ARBA00022670"/>
    </source>
</evidence>
<dbReference type="PANTHER" id="PTHR42776">
    <property type="entry name" value="SERINE PEPTIDASE S9 FAMILY MEMBER"/>
    <property type="match status" value="1"/>
</dbReference>
<dbReference type="Proteomes" id="UP000003303">
    <property type="component" value="Unassembled WGS sequence"/>
</dbReference>
<dbReference type="SUPFAM" id="SSF82171">
    <property type="entry name" value="DPP6 N-terminal domain-like"/>
    <property type="match status" value="1"/>
</dbReference>
<dbReference type="InterPro" id="IPR011659">
    <property type="entry name" value="WD40"/>
</dbReference>
<dbReference type="InterPro" id="IPR011042">
    <property type="entry name" value="6-blade_b-propeller_TolB-like"/>
</dbReference>